<name>A0A382EJM6_9ZZZZ</name>
<organism evidence="2">
    <name type="scientific">marine metagenome</name>
    <dbReference type="NCBI Taxonomy" id="408172"/>
    <lineage>
        <taxon>unclassified sequences</taxon>
        <taxon>metagenomes</taxon>
        <taxon>ecological metagenomes</taxon>
    </lineage>
</organism>
<sequence>RTLVNGNIDGKLRFLNLPDDASEADAETSITLECPLGAALAIMFWLAERSPKGLEGLGVSFDNDWQIGAAAYKDGAFASMLVNGDDLDNLARDTVTENEDEDEFYEDTIREQRQYLRDDLQDTFIDYFIARGTVDGLDQVEPFKTLNHIGGKATLEILDDVIPQIKDRLSQKIDFYSFKSMATLMEQQADEFWKNHRSRIQEIMDLVPDELRGNKEFFRAVIPSVSGWLLEYANETVRSDKESIRLALRADKDNNWGAYALKYASESVFHDREFVSEVLTTNPSEYYSLPNKLKSDREFALLAAPEVYPSLLDEFKISRDFALAYATSGSTSCFGNLPEKFLNDIEIARAFLEGGGDFCHLPEEFKKVDELFLKALLHTKSEDSRHDLGSLLRQRFEKSGKLSFEVVKASLAIAPNLAGMLEAEHIDLESWARLIDEDVDTFRGQEIAELAAKVSFDVVLELAYPLEKEFGSTRLWERFVNEAFKGENPNFLSTANVKGALEESSFSEEQRSEFIVTIDNAKKGILNEFKKARQAGRAEAKKRAWEELKEEDAGKK</sequence>
<accession>A0A382EJM6</accession>
<evidence type="ECO:0000259" key="1">
    <source>
        <dbReference type="Pfam" id="PF13475"/>
    </source>
</evidence>
<protein>
    <recommendedName>
        <fullName evidence="1">DUF4116 domain-containing protein</fullName>
    </recommendedName>
</protein>
<dbReference type="Pfam" id="PF13475">
    <property type="entry name" value="DUF4116"/>
    <property type="match status" value="1"/>
</dbReference>
<proteinExistence type="predicted"/>
<dbReference type="AlphaFoldDB" id="A0A382EJM6"/>
<dbReference type="InterPro" id="IPR025197">
    <property type="entry name" value="DUF4116"/>
</dbReference>
<dbReference type="EMBL" id="UINC01044535">
    <property type="protein sequence ID" value="SVB50123.1"/>
    <property type="molecule type" value="Genomic_DNA"/>
</dbReference>
<gene>
    <name evidence="2" type="ORF">METZ01_LOCUS202977</name>
</gene>
<reference evidence="2" key="1">
    <citation type="submission" date="2018-05" db="EMBL/GenBank/DDBJ databases">
        <authorList>
            <person name="Lanie J.A."/>
            <person name="Ng W.-L."/>
            <person name="Kazmierczak K.M."/>
            <person name="Andrzejewski T.M."/>
            <person name="Davidsen T.M."/>
            <person name="Wayne K.J."/>
            <person name="Tettelin H."/>
            <person name="Glass J.I."/>
            <person name="Rusch D."/>
            <person name="Podicherti R."/>
            <person name="Tsui H.-C.T."/>
            <person name="Winkler M.E."/>
        </authorList>
    </citation>
    <scope>NUCLEOTIDE SEQUENCE</scope>
</reference>
<feature type="non-terminal residue" evidence="2">
    <location>
        <position position="1"/>
    </location>
</feature>
<feature type="domain" description="DUF4116" evidence="1">
    <location>
        <begin position="271"/>
        <end position="303"/>
    </location>
</feature>
<evidence type="ECO:0000313" key="2">
    <source>
        <dbReference type="EMBL" id="SVB50123.1"/>
    </source>
</evidence>